<evidence type="ECO:0000313" key="2">
    <source>
        <dbReference type="EMBL" id="MBL0748403.1"/>
    </source>
</evidence>
<name>A0ABS1LA35_9ACTN</name>
<reference evidence="2 3" key="1">
    <citation type="submission" date="2021-01" db="EMBL/GenBank/DDBJ databases">
        <title>Genome seq and assembly of Nocardiodes sp. G10.</title>
        <authorList>
            <person name="Chhetri G."/>
        </authorList>
    </citation>
    <scope>NUCLEOTIDE SEQUENCE [LARGE SCALE GENOMIC DNA]</scope>
    <source>
        <strain evidence="2 3">G10</strain>
    </source>
</reference>
<dbReference type="Proteomes" id="UP000636918">
    <property type="component" value="Unassembled WGS sequence"/>
</dbReference>
<dbReference type="InterPro" id="IPR007627">
    <property type="entry name" value="RNA_pol_sigma70_r2"/>
</dbReference>
<evidence type="ECO:0000313" key="3">
    <source>
        <dbReference type="Proteomes" id="UP000636918"/>
    </source>
</evidence>
<protein>
    <recommendedName>
        <fullName evidence="1">RNA polymerase sigma-70 region 2 domain-containing protein</fullName>
    </recommendedName>
</protein>
<gene>
    <name evidence="2" type="ORF">JI751_12345</name>
</gene>
<dbReference type="InterPro" id="IPR013325">
    <property type="entry name" value="RNA_pol_sigma_r2"/>
</dbReference>
<dbReference type="EMBL" id="JAERSG010000003">
    <property type="protein sequence ID" value="MBL0748403.1"/>
    <property type="molecule type" value="Genomic_DNA"/>
</dbReference>
<sequence>MRSERRGLEELLLLSGLGDADAFARVYDELAPRVHGLSTRLHRAPAAAEAVTEEAFLEAWRRAPSYDPTRSGAEDWVMVLACSVALRSRGDESRPAPGR</sequence>
<dbReference type="RefSeq" id="WP_201936630.1">
    <property type="nucleotide sequence ID" value="NZ_JAERSG010000003.1"/>
</dbReference>
<proteinExistence type="predicted"/>
<comment type="caution">
    <text evidence="2">The sequence shown here is derived from an EMBL/GenBank/DDBJ whole genome shotgun (WGS) entry which is preliminary data.</text>
</comment>
<dbReference type="SUPFAM" id="SSF88946">
    <property type="entry name" value="Sigma2 domain of RNA polymerase sigma factors"/>
    <property type="match status" value="1"/>
</dbReference>
<keyword evidence="3" id="KW-1185">Reference proteome</keyword>
<evidence type="ECO:0000259" key="1">
    <source>
        <dbReference type="Pfam" id="PF04542"/>
    </source>
</evidence>
<organism evidence="2 3">
    <name type="scientific">Nocardioides baculatus</name>
    <dbReference type="NCBI Taxonomy" id="2801337"/>
    <lineage>
        <taxon>Bacteria</taxon>
        <taxon>Bacillati</taxon>
        <taxon>Actinomycetota</taxon>
        <taxon>Actinomycetes</taxon>
        <taxon>Propionibacteriales</taxon>
        <taxon>Nocardioidaceae</taxon>
        <taxon>Nocardioides</taxon>
    </lineage>
</organism>
<dbReference type="Pfam" id="PF04542">
    <property type="entry name" value="Sigma70_r2"/>
    <property type="match status" value="1"/>
</dbReference>
<dbReference type="Gene3D" id="1.10.1740.10">
    <property type="match status" value="1"/>
</dbReference>
<accession>A0ABS1LA35</accession>
<feature type="domain" description="RNA polymerase sigma-70 region 2" evidence="1">
    <location>
        <begin position="27"/>
        <end position="89"/>
    </location>
</feature>